<reference evidence="2 3" key="1">
    <citation type="submission" date="2018-12" db="EMBL/GenBank/DDBJ databases">
        <title>The whole draft genome of Aquabacterium sp. SJQ9.</title>
        <authorList>
            <person name="Sun L."/>
            <person name="Gao X."/>
            <person name="Chen W."/>
            <person name="Huang K."/>
        </authorList>
    </citation>
    <scope>NUCLEOTIDE SEQUENCE [LARGE SCALE GENOMIC DNA]</scope>
    <source>
        <strain evidence="2 3">SJQ9</strain>
    </source>
</reference>
<dbReference type="OrthoDB" id="7873072at2"/>
<sequence>MPFNAPSDFDSPEKYEKLFKTELSRLGGEPGEFYFAEGYPLGKQPSDVLLIGNIKSAAIKALKENGAKFAWGQVTPDKKKLQLQVMKGKVVPSKLKNLFSGTGFTFEIVDGIDEPDKPTQEDVALEQKTVKAKRALFSVSETFKDMGHILASSVRSDLRKELDKAEKLIEQKKPDEAQSIIDKAAKDLDEEKAATKQEFATRKATLEKDLDTELKEIARQLGPLTQELEKEERNVKRIVDTIANMEEAQKKKGIKLKEFNERKQRIDALAPDLEEARKTLKEVQDRLTPQIETLKQLKDKAPSKMLVVVQNMQQRLKAVEASSKSAAQSHKELSALVGKMAQATVWQEDNVDKTVDKDGKKVVDDDYVMAQTGHGTGRHGAQTGLDRQAKRAATQGVTPDSAGNKHGVTQHEAKWNKVTIEYEENDKGEKVIKNKTSVEKQLIAAAESIVKSDIGSTWATPVLEREAVKKAIATAKALQAYTHYDKGGTWKEFKSLAITLGKPEKSVGWGYAVERAGNIVDPAVAKQLLTEFEKGEKTQDELFKDLNVKLLTKDGGVQMTRHAVVVFKRAVGGAAWELLTHYPNHELTAADVGWECERDWRPGKVKFKAATGVQTEVSNKTLA</sequence>
<keyword evidence="1" id="KW-0175">Coiled coil</keyword>
<evidence type="ECO:0000313" key="2">
    <source>
        <dbReference type="EMBL" id="RRS03694.1"/>
    </source>
</evidence>
<dbReference type="RefSeq" id="WP_125243899.1">
    <property type="nucleotide sequence ID" value="NZ_RSED01000010.1"/>
</dbReference>
<organism evidence="2 3">
    <name type="scientific">Aquabacterium soli</name>
    <dbReference type="NCBI Taxonomy" id="2493092"/>
    <lineage>
        <taxon>Bacteria</taxon>
        <taxon>Pseudomonadati</taxon>
        <taxon>Pseudomonadota</taxon>
        <taxon>Betaproteobacteria</taxon>
        <taxon>Burkholderiales</taxon>
        <taxon>Aquabacterium</taxon>
    </lineage>
</organism>
<comment type="caution">
    <text evidence="2">The sequence shown here is derived from an EMBL/GenBank/DDBJ whole genome shotgun (WGS) entry which is preliminary data.</text>
</comment>
<dbReference type="EMBL" id="RSED01000010">
    <property type="protein sequence ID" value="RRS03694.1"/>
    <property type="molecule type" value="Genomic_DNA"/>
</dbReference>
<accession>A0A3R8TB56</accession>
<gene>
    <name evidence="2" type="ORF">EIP75_13980</name>
</gene>
<evidence type="ECO:0000313" key="3">
    <source>
        <dbReference type="Proteomes" id="UP000269265"/>
    </source>
</evidence>
<name>A0A3R8TB56_9BURK</name>
<keyword evidence="3" id="KW-1185">Reference proteome</keyword>
<protein>
    <submittedName>
        <fullName evidence="2">Uncharacterized protein</fullName>
    </submittedName>
</protein>
<dbReference type="AlphaFoldDB" id="A0A3R8TB56"/>
<proteinExistence type="predicted"/>
<feature type="coiled-coil region" evidence="1">
    <location>
        <begin position="214"/>
        <end position="248"/>
    </location>
</feature>
<dbReference type="Proteomes" id="UP000269265">
    <property type="component" value="Unassembled WGS sequence"/>
</dbReference>
<evidence type="ECO:0000256" key="1">
    <source>
        <dbReference type="SAM" id="Coils"/>
    </source>
</evidence>